<dbReference type="Proteomes" id="UP000288805">
    <property type="component" value="Unassembled WGS sequence"/>
</dbReference>
<evidence type="ECO:0000313" key="2">
    <source>
        <dbReference type="EMBL" id="RVW66411.1"/>
    </source>
</evidence>
<reference evidence="2 3" key="1">
    <citation type="journal article" date="2018" name="PLoS Genet.">
        <title>Population sequencing reveals clonal diversity and ancestral inbreeding in the grapevine cultivar Chardonnay.</title>
        <authorList>
            <person name="Roach M.J."/>
            <person name="Johnson D.L."/>
            <person name="Bohlmann J."/>
            <person name="van Vuuren H.J."/>
            <person name="Jones S.J."/>
            <person name="Pretorius I.S."/>
            <person name="Schmidt S.A."/>
            <person name="Borneman A.R."/>
        </authorList>
    </citation>
    <scope>NUCLEOTIDE SEQUENCE [LARGE SCALE GENOMIC DNA]</scope>
    <source>
        <strain evidence="3">cv. Chardonnay</strain>
        <tissue evidence="2">Leaf</tissue>
    </source>
</reference>
<protein>
    <submittedName>
        <fullName evidence="2">Uncharacterized protein</fullName>
    </submittedName>
</protein>
<sequence>MWLSAVRGPTLKERMTIPNGPGTSRPKRWAHVGRGPVAELEKARSSHPWSKTKRKQGRQGRKSYFSNRQGVAEEAMRYDSGLRIERERGYGSSHLILYSFDRTPVGEPFDHWGAKGKGWSGIQRGQNFKKRMRKRIDGKKAAWPRDKNSANVGGGGEKFRLGKILRLEGFGCGWGAGECGDGAVWVFTGVYGPFTKEERGPVGRAWGCKRNLGRALVPRGLVDLPLQGGVFTWSGGLNNQSWARLDRRRAKERSSPFRFENMWLKVEGFLDLIRSWWREIEVRGTASYRLAAKMKELKQKLKVWNREVFGIWKVTKEQPAASGYWDRVESERRLSLEETELKKEAKESYKKWVFWKKVIGDNSQGRGSGVREGIANAYHQRLSEDLGWKADIEGIQLDQISQQEAESLEIPFSENEIHSA</sequence>
<evidence type="ECO:0000313" key="3">
    <source>
        <dbReference type="Proteomes" id="UP000288805"/>
    </source>
</evidence>
<organism evidence="2 3">
    <name type="scientific">Vitis vinifera</name>
    <name type="common">Grape</name>
    <dbReference type="NCBI Taxonomy" id="29760"/>
    <lineage>
        <taxon>Eukaryota</taxon>
        <taxon>Viridiplantae</taxon>
        <taxon>Streptophyta</taxon>
        <taxon>Embryophyta</taxon>
        <taxon>Tracheophyta</taxon>
        <taxon>Spermatophyta</taxon>
        <taxon>Magnoliopsida</taxon>
        <taxon>eudicotyledons</taxon>
        <taxon>Gunneridae</taxon>
        <taxon>Pentapetalae</taxon>
        <taxon>rosids</taxon>
        <taxon>Vitales</taxon>
        <taxon>Vitaceae</taxon>
        <taxon>Viteae</taxon>
        <taxon>Vitis</taxon>
    </lineage>
</organism>
<proteinExistence type="predicted"/>
<dbReference type="EMBL" id="QGNW01000658">
    <property type="protein sequence ID" value="RVW66411.1"/>
    <property type="molecule type" value="Genomic_DNA"/>
</dbReference>
<gene>
    <name evidence="2" type="ORF">CK203_066327</name>
</gene>
<dbReference type="AlphaFoldDB" id="A0A438G2J1"/>
<feature type="region of interest" description="Disordered" evidence="1">
    <location>
        <begin position="1"/>
        <end position="68"/>
    </location>
</feature>
<evidence type="ECO:0000256" key="1">
    <source>
        <dbReference type="SAM" id="MobiDB-lite"/>
    </source>
</evidence>
<feature type="compositionally biased region" description="Basic residues" evidence="1">
    <location>
        <begin position="50"/>
        <end position="61"/>
    </location>
</feature>
<accession>A0A438G2J1</accession>
<name>A0A438G2J1_VITVI</name>
<comment type="caution">
    <text evidence="2">The sequence shown here is derived from an EMBL/GenBank/DDBJ whole genome shotgun (WGS) entry which is preliminary data.</text>
</comment>